<name>A0ABQ4XSZ4_9ASTR</name>
<gene>
    <name evidence="1" type="ORF">Tco_0682497</name>
</gene>
<organism evidence="1 2">
    <name type="scientific">Tanacetum coccineum</name>
    <dbReference type="NCBI Taxonomy" id="301880"/>
    <lineage>
        <taxon>Eukaryota</taxon>
        <taxon>Viridiplantae</taxon>
        <taxon>Streptophyta</taxon>
        <taxon>Embryophyta</taxon>
        <taxon>Tracheophyta</taxon>
        <taxon>Spermatophyta</taxon>
        <taxon>Magnoliopsida</taxon>
        <taxon>eudicotyledons</taxon>
        <taxon>Gunneridae</taxon>
        <taxon>Pentapetalae</taxon>
        <taxon>asterids</taxon>
        <taxon>campanulids</taxon>
        <taxon>Asterales</taxon>
        <taxon>Asteraceae</taxon>
        <taxon>Asteroideae</taxon>
        <taxon>Anthemideae</taxon>
        <taxon>Anthemidinae</taxon>
        <taxon>Tanacetum</taxon>
    </lineage>
</organism>
<protein>
    <submittedName>
        <fullName evidence="1">Uncharacterized protein</fullName>
    </submittedName>
</protein>
<dbReference type="Proteomes" id="UP001151760">
    <property type="component" value="Unassembled WGS sequence"/>
</dbReference>
<keyword evidence="2" id="KW-1185">Reference proteome</keyword>
<accession>A0ABQ4XSZ4</accession>
<reference evidence="1" key="2">
    <citation type="submission" date="2022-01" db="EMBL/GenBank/DDBJ databases">
        <authorList>
            <person name="Yamashiro T."/>
            <person name="Shiraishi A."/>
            <person name="Satake H."/>
            <person name="Nakayama K."/>
        </authorList>
    </citation>
    <scope>NUCLEOTIDE SEQUENCE</scope>
</reference>
<sequence length="83" mass="8596">MSEHSGVIKVNGGGSGGSYTGLSGIISEVVTTVGAVIEHGLSFISRSHALAIDLVLSPEISIDDKPNSLLICCNSEILHFQES</sequence>
<proteinExistence type="predicted"/>
<evidence type="ECO:0000313" key="2">
    <source>
        <dbReference type="Proteomes" id="UP001151760"/>
    </source>
</evidence>
<reference evidence="1" key="1">
    <citation type="journal article" date="2022" name="Int. J. Mol. Sci.">
        <title>Draft Genome of Tanacetum Coccineum: Genomic Comparison of Closely Related Tanacetum-Family Plants.</title>
        <authorList>
            <person name="Yamashiro T."/>
            <person name="Shiraishi A."/>
            <person name="Nakayama K."/>
            <person name="Satake H."/>
        </authorList>
    </citation>
    <scope>NUCLEOTIDE SEQUENCE</scope>
</reference>
<comment type="caution">
    <text evidence="1">The sequence shown here is derived from an EMBL/GenBank/DDBJ whole genome shotgun (WGS) entry which is preliminary data.</text>
</comment>
<dbReference type="EMBL" id="BQNB010009753">
    <property type="protein sequence ID" value="GJS67932.1"/>
    <property type="molecule type" value="Genomic_DNA"/>
</dbReference>
<evidence type="ECO:0000313" key="1">
    <source>
        <dbReference type="EMBL" id="GJS67932.1"/>
    </source>
</evidence>